<dbReference type="GO" id="GO:0004674">
    <property type="term" value="F:protein serine/threonine kinase activity"/>
    <property type="evidence" value="ECO:0007669"/>
    <property type="project" value="UniProtKB-KW"/>
</dbReference>
<feature type="region of interest" description="Disordered" evidence="2">
    <location>
        <begin position="165"/>
        <end position="185"/>
    </location>
</feature>
<keyword evidence="4" id="KW-0418">Kinase</keyword>
<dbReference type="PANTHER" id="PTHR35526">
    <property type="entry name" value="ANTI-SIGMA-F FACTOR RSBW-RELATED"/>
    <property type="match status" value="1"/>
</dbReference>
<dbReference type="AlphaFoldDB" id="L1KT40"/>
<dbReference type="PATRIC" id="fig|698759.3.peg.5757"/>
<accession>L1KT40</accession>
<dbReference type="Proteomes" id="UP000010411">
    <property type="component" value="Unassembled WGS sequence"/>
</dbReference>
<evidence type="ECO:0000313" key="4">
    <source>
        <dbReference type="EMBL" id="EKX63558.1"/>
    </source>
</evidence>
<dbReference type="CDD" id="cd16936">
    <property type="entry name" value="HATPase_RsbW-like"/>
    <property type="match status" value="1"/>
</dbReference>
<protein>
    <submittedName>
        <fullName evidence="4">ATPase/histidine kinase/DNA gyrase B/HSP90 domain protein</fullName>
    </submittedName>
</protein>
<dbReference type="PANTHER" id="PTHR35526:SF3">
    <property type="entry name" value="ANTI-SIGMA-F FACTOR RSBW"/>
    <property type="match status" value="1"/>
</dbReference>
<feature type="region of interest" description="Disordered" evidence="2">
    <location>
        <begin position="216"/>
        <end position="244"/>
    </location>
</feature>
<keyword evidence="4" id="KW-0808">Transferase</keyword>
<evidence type="ECO:0000259" key="3">
    <source>
        <dbReference type="Pfam" id="PF13581"/>
    </source>
</evidence>
<sequence length="244" mass="27212">MPQWTYRHGFVERWGRAARLGEMWPQLSAVRRELHDARGEWRGCRGTGTLPVRRAHERHTAMAPPTLPQSPDRATPAMCPPFASAAYEPHRAGVFGLPATPTSAGEARRTVRELLDEWGVVPETREDMLLITSELVTNALTHTASEWIVCRLHMTGQRLRIEVEDQNSGHALPARRRPGPDDQNGRGLMLVGMLSSDWGVRETPQRSGRVVWAELPSEGRNTAEPVPPTARTENDVALADPSWT</sequence>
<comment type="caution">
    <text evidence="4">The sequence shown here is derived from an EMBL/GenBank/DDBJ whole genome shotgun (WGS) entry which is preliminary data.</text>
</comment>
<organism evidence="4 5">
    <name type="scientific">Streptomyces ipomoeae 91-03</name>
    <dbReference type="NCBI Taxonomy" id="698759"/>
    <lineage>
        <taxon>Bacteria</taxon>
        <taxon>Bacillati</taxon>
        <taxon>Actinomycetota</taxon>
        <taxon>Actinomycetes</taxon>
        <taxon>Kitasatosporales</taxon>
        <taxon>Streptomycetaceae</taxon>
        <taxon>Streptomyces</taxon>
    </lineage>
</organism>
<dbReference type="SUPFAM" id="SSF55874">
    <property type="entry name" value="ATPase domain of HSP90 chaperone/DNA topoisomerase II/histidine kinase"/>
    <property type="match status" value="1"/>
</dbReference>
<keyword evidence="1" id="KW-0723">Serine/threonine-protein kinase</keyword>
<gene>
    <name evidence="4" type="ORF">STRIP9103_07793</name>
</gene>
<dbReference type="InterPro" id="IPR003594">
    <property type="entry name" value="HATPase_dom"/>
</dbReference>
<name>L1KT40_9ACTN</name>
<reference evidence="4 5" key="1">
    <citation type="submission" date="2012-11" db="EMBL/GenBank/DDBJ databases">
        <authorList>
            <person name="Huguet-Tapia J.C."/>
            <person name="Durkin A.S."/>
            <person name="Pettis G.S."/>
            <person name="Badger J.H."/>
        </authorList>
    </citation>
    <scope>NUCLEOTIDE SEQUENCE [LARGE SCALE GENOMIC DNA]</scope>
    <source>
        <strain evidence="4 5">91-03</strain>
    </source>
</reference>
<dbReference type="Gene3D" id="3.30.565.10">
    <property type="entry name" value="Histidine kinase-like ATPase, C-terminal domain"/>
    <property type="match status" value="1"/>
</dbReference>
<evidence type="ECO:0000313" key="5">
    <source>
        <dbReference type="Proteomes" id="UP000010411"/>
    </source>
</evidence>
<dbReference type="Pfam" id="PF13581">
    <property type="entry name" value="HATPase_c_2"/>
    <property type="match status" value="1"/>
</dbReference>
<dbReference type="InterPro" id="IPR050267">
    <property type="entry name" value="Anti-sigma-factor_SerPK"/>
</dbReference>
<evidence type="ECO:0000256" key="1">
    <source>
        <dbReference type="ARBA" id="ARBA00022527"/>
    </source>
</evidence>
<proteinExistence type="predicted"/>
<feature type="domain" description="Histidine kinase/HSP90-like ATPase" evidence="3">
    <location>
        <begin position="97"/>
        <end position="212"/>
    </location>
</feature>
<keyword evidence="5" id="KW-1185">Reference proteome</keyword>
<evidence type="ECO:0000256" key="2">
    <source>
        <dbReference type="SAM" id="MobiDB-lite"/>
    </source>
</evidence>
<dbReference type="EMBL" id="AEJC01000420">
    <property type="protein sequence ID" value="EKX63558.1"/>
    <property type="molecule type" value="Genomic_DNA"/>
</dbReference>
<dbReference type="InterPro" id="IPR036890">
    <property type="entry name" value="HATPase_C_sf"/>
</dbReference>